<keyword evidence="2" id="KW-1185">Reference proteome</keyword>
<dbReference type="KEGG" id="mcic:A4R28_32975"/>
<name>A0AB38TLV3_9HYPH</name>
<organism evidence="1 2">
    <name type="scientific">Mesorhizobium ciceri</name>
    <dbReference type="NCBI Taxonomy" id="39645"/>
    <lineage>
        <taxon>Bacteria</taxon>
        <taxon>Pseudomonadati</taxon>
        <taxon>Pseudomonadota</taxon>
        <taxon>Alphaproteobacteria</taxon>
        <taxon>Hyphomicrobiales</taxon>
        <taxon>Phyllobacteriaceae</taxon>
        <taxon>Mesorhizobium</taxon>
    </lineage>
</organism>
<dbReference type="AlphaFoldDB" id="A0AB38TLV3"/>
<keyword evidence="1" id="KW-0614">Plasmid</keyword>
<evidence type="ECO:0000313" key="1">
    <source>
        <dbReference type="EMBL" id="UTU55347.1"/>
    </source>
</evidence>
<proteinExistence type="predicted"/>
<dbReference type="GeneID" id="91564775"/>
<accession>A0AB38TLV3</accession>
<dbReference type="Proteomes" id="UP001060070">
    <property type="component" value="Plasmid unnamed"/>
</dbReference>
<evidence type="ECO:0000313" key="2">
    <source>
        <dbReference type="Proteomes" id="UP001060070"/>
    </source>
</evidence>
<dbReference type="RefSeq" id="WP_013525008.1">
    <property type="nucleotide sequence ID" value="NZ_CP015063.1"/>
</dbReference>
<dbReference type="EMBL" id="CP088148">
    <property type="protein sequence ID" value="UTU55347.1"/>
    <property type="molecule type" value="Genomic_DNA"/>
</dbReference>
<geneLocation type="plasmid" evidence="1 2">
    <name>unnamed</name>
</geneLocation>
<protein>
    <submittedName>
        <fullName evidence="1">Uncharacterized protein</fullName>
    </submittedName>
</protein>
<gene>
    <name evidence="1" type="ORF">LRP29_32080</name>
</gene>
<reference evidence="1 2" key="1">
    <citation type="journal article" date="2022" name="Microbiol. Resour. Announc.">
        <title>Complete Genome Sequence of Mesorhizobium ciceri Strain R30, a Rhizobium Used as a Commercial Inoculant for Chickpea in Argentina.</title>
        <authorList>
            <person name="Foresto E."/>
            <person name="Revale S."/>
            <person name="Primo E."/>
            <person name="Nievas F."/>
            <person name="Carezzano E."/>
            <person name="Puente M."/>
            <person name="Alzari P."/>
            <person name="Mart M."/>
            <person name="Ben-Assaya M."/>
            <person name="Mornico D."/>
            <person name="Santoro M."/>
            <person name="Mart F."/>
            <person name="Giordano W."/>
            <person name="Bogino P."/>
        </authorList>
    </citation>
    <scope>NUCLEOTIDE SEQUENCE [LARGE SCALE GENOMIC DNA]</scope>
    <source>
        <strain evidence="1 2">R30</strain>
    </source>
</reference>
<sequence>MTRYATVITDADGREIVSAIGEFAGTAPHPHLGRGEQVASGVEIGMVQDGAGPIASCAATISSSSKSVTWF</sequence>